<evidence type="ECO:0000259" key="8">
    <source>
        <dbReference type="Pfam" id="PF01292"/>
    </source>
</evidence>
<feature type="transmembrane region" description="Helical" evidence="6">
    <location>
        <begin position="246"/>
        <end position="268"/>
    </location>
</feature>
<feature type="domain" description="Oxidoreductase molybdopterin-binding" evidence="7">
    <location>
        <begin position="332"/>
        <end position="476"/>
    </location>
</feature>
<dbReference type="GO" id="GO:0005886">
    <property type="term" value="C:plasma membrane"/>
    <property type="evidence" value="ECO:0007669"/>
    <property type="project" value="UniProtKB-SubCell"/>
</dbReference>
<dbReference type="GO" id="GO:0009055">
    <property type="term" value="F:electron transfer activity"/>
    <property type="evidence" value="ECO:0007669"/>
    <property type="project" value="InterPro"/>
</dbReference>
<dbReference type="InterPro" id="IPR016174">
    <property type="entry name" value="Di-haem_cyt_TM"/>
</dbReference>
<evidence type="ECO:0000256" key="4">
    <source>
        <dbReference type="ARBA" id="ARBA00022989"/>
    </source>
</evidence>
<feature type="transmembrane region" description="Helical" evidence="6">
    <location>
        <begin position="206"/>
        <end position="226"/>
    </location>
</feature>
<dbReference type="SUPFAM" id="SSF81342">
    <property type="entry name" value="Transmembrane di-heme cytochromes"/>
    <property type="match status" value="1"/>
</dbReference>
<dbReference type="PANTHER" id="PTHR43032:SF2">
    <property type="entry name" value="BLL0505 PROTEIN"/>
    <property type="match status" value="1"/>
</dbReference>
<evidence type="ECO:0000256" key="2">
    <source>
        <dbReference type="ARBA" id="ARBA00022475"/>
    </source>
</evidence>
<evidence type="ECO:0000256" key="3">
    <source>
        <dbReference type="ARBA" id="ARBA00022692"/>
    </source>
</evidence>
<keyword evidence="5 6" id="KW-0472">Membrane</keyword>
<evidence type="ECO:0000313" key="9">
    <source>
        <dbReference type="EMBL" id="PSR57591.1"/>
    </source>
</evidence>
<proteinExistence type="predicted"/>
<dbReference type="Gene3D" id="1.20.950.20">
    <property type="entry name" value="Transmembrane di-heme cytochromes, Chain C"/>
    <property type="match status" value="1"/>
</dbReference>
<dbReference type="EMBL" id="PYHS01000036">
    <property type="protein sequence ID" value="PSR57591.1"/>
    <property type="molecule type" value="Genomic_DNA"/>
</dbReference>
<accession>A0A2T2YQ16</accession>
<feature type="transmembrane region" description="Helical" evidence="6">
    <location>
        <begin position="160"/>
        <end position="185"/>
    </location>
</feature>
<dbReference type="Pfam" id="PF01292">
    <property type="entry name" value="Ni_hydr_CYTB"/>
    <property type="match status" value="1"/>
</dbReference>
<feature type="domain" description="Cytochrome b561 bacterial/Ni-hydrogenase" evidence="8">
    <location>
        <begin position="6"/>
        <end position="229"/>
    </location>
</feature>
<feature type="transmembrane region" description="Helical" evidence="6">
    <location>
        <begin position="6"/>
        <end position="26"/>
    </location>
</feature>
<dbReference type="InterPro" id="IPR000572">
    <property type="entry name" value="OxRdtase_Mopterin-bd_dom"/>
</dbReference>
<evidence type="ECO:0000313" key="10">
    <source>
        <dbReference type="Proteomes" id="UP000241647"/>
    </source>
</evidence>
<evidence type="ECO:0000256" key="1">
    <source>
        <dbReference type="ARBA" id="ARBA00004651"/>
    </source>
</evidence>
<dbReference type="PANTHER" id="PTHR43032">
    <property type="entry name" value="PROTEIN-METHIONINE-SULFOXIDE REDUCTASE"/>
    <property type="match status" value="1"/>
</dbReference>
<dbReference type="AlphaFoldDB" id="A0A2T2YQ16"/>
<feature type="transmembrane region" description="Helical" evidence="6">
    <location>
        <begin position="94"/>
        <end position="119"/>
    </location>
</feature>
<protein>
    <submittedName>
        <fullName evidence="9">Oxidoreductase</fullName>
    </submittedName>
</protein>
<keyword evidence="2" id="KW-1003">Cell membrane</keyword>
<evidence type="ECO:0000256" key="6">
    <source>
        <dbReference type="SAM" id="Phobius"/>
    </source>
</evidence>
<dbReference type="Gene3D" id="3.90.420.10">
    <property type="entry name" value="Oxidoreductase, molybdopterin-binding domain"/>
    <property type="match status" value="1"/>
</dbReference>
<comment type="caution">
    <text evidence="9">The sequence shown here is derived from an EMBL/GenBank/DDBJ whole genome shotgun (WGS) entry which is preliminary data.</text>
</comment>
<keyword evidence="4 6" id="KW-1133">Transmembrane helix</keyword>
<name>A0A2T2YQ16_9NOCA</name>
<reference evidence="9 10" key="1">
    <citation type="submission" date="2018-02" db="EMBL/GenBank/DDBJ databases">
        <title>8 Nocardia nova and 1 Nocardia cyriacigeorgica strain used for evolution to TMP-SMX.</title>
        <authorList>
            <person name="Mehta H."/>
            <person name="Weng J."/>
            <person name="Shamoo Y."/>
        </authorList>
    </citation>
    <scope>NUCLEOTIDE SEQUENCE [LARGE SCALE GENOMIC DNA]</scope>
    <source>
        <strain evidence="9 10">ATCC 33727</strain>
    </source>
</reference>
<dbReference type="Proteomes" id="UP000241647">
    <property type="component" value="Unassembled WGS sequence"/>
</dbReference>
<evidence type="ECO:0000256" key="5">
    <source>
        <dbReference type="ARBA" id="ARBA00023136"/>
    </source>
</evidence>
<dbReference type="GO" id="GO:0022904">
    <property type="term" value="P:respiratory electron transport chain"/>
    <property type="evidence" value="ECO:0007669"/>
    <property type="project" value="InterPro"/>
</dbReference>
<dbReference type="SUPFAM" id="SSF56524">
    <property type="entry name" value="Oxidoreductase molybdopterin-binding domain"/>
    <property type="match status" value="1"/>
</dbReference>
<dbReference type="InterPro" id="IPR011577">
    <property type="entry name" value="Cyt_b561_bac/Ni-Hgenase"/>
</dbReference>
<organism evidence="9 10">
    <name type="scientific">Nocardia nova</name>
    <dbReference type="NCBI Taxonomy" id="37330"/>
    <lineage>
        <taxon>Bacteria</taxon>
        <taxon>Bacillati</taxon>
        <taxon>Actinomycetota</taxon>
        <taxon>Actinomycetes</taxon>
        <taxon>Mycobacteriales</taxon>
        <taxon>Nocardiaceae</taxon>
        <taxon>Nocardia</taxon>
    </lineage>
</organism>
<keyword evidence="3 6" id="KW-0812">Transmembrane</keyword>
<sequence length="499" mass="55787">MNEIPHFPLFVIITHGLNILWMSLLMRSGIEVLSSMPKLYWNDGCHPGREWARFSAKQYGADSRRAWTSLDEEEQWNPVIALPGRSNLGLGRHWHFLTVQFWILTGAVYVLAVFASGYWRYLIPTDWAIFPQAVRDIGTYLHFQLAPQLPGEPFDAAQKLAYGAVVFVLAPLQIASGAAMSPSVLARFPWYGKLFGGKQGARSIHFLGLCAFAGFVVVHVLMVIVHGIPGEFAKIVLGSENANHTLATIVGSLGLLTIIVLNVAATVFSRLQPRRTQLLLGVVVHPFEYLISRMARTSRQRYHRRDISEYHRVNGYPPTTKDYKTMAATGFADYRLPIGGLVARPQRLSLPELAEIGWQRQITNHNCIQGWNAIAEWGGVPLADLIDHVQPADTATHVVFYGMDDKGLTEGHGRYGHYYEAVPIEIARTPQALLALEMNRAPLPVEHGAPVRIRLETQLGYKMVKWVKAIEFVDDPTRIGMGQGGYREDQLFYANAPGI</sequence>
<gene>
    <name evidence="9" type="ORF">C8259_34095</name>
</gene>
<comment type="subcellular location">
    <subcellularLocation>
        <location evidence="1">Cell membrane</location>
        <topology evidence="1">Multi-pass membrane protein</topology>
    </subcellularLocation>
</comment>
<dbReference type="RefSeq" id="WP_063031987.1">
    <property type="nucleotide sequence ID" value="NZ_PYHS01000036.1"/>
</dbReference>
<dbReference type="InterPro" id="IPR036374">
    <property type="entry name" value="OxRdtase_Mopterin-bd_sf"/>
</dbReference>
<evidence type="ECO:0000259" key="7">
    <source>
        <dbReference type="Pfam" id="PF00174"/>
    </source>
</evidence>
<dbReference type="Pfam" id="PF00174">
    <property type="entry name" value="Oxidored_molyb"/>
    <property type="match status" value="1"/>
</dbReference>